<dbReference type="KEGG" id="kro:BVG79_02030"/>
<evidence type="ECO:0000313" key="4">
    <source>
        <dbReference type="Proteomes" id="UP000242447"/>
    </source>
</evidence>
<dbReference type="STRING" id="92947.BVG79_02030"/>
<dbReference type="EMBL" id="CP019937">
    <property type="protein sequence ID" value="ARO15370.1"/>
    <property type="molecule type" value="Genomic_DNA"/>
</dbReference>
<dbReference type="InterPro" id="IPR036366">
    <property type="entry name" value="PGBDSf"/>
</dbReference>
<evidence type="ECO:0000256" key="1">
    <source>
        <dbReference type="SAM" id="SignalP"/>
    </source>
</evidence>
<evidence type="ECO:0000259" key="2">
    <source>
        <dbReference type="Pfam" id="PF01471"/>
    </source>
</evidence>
<keyword evidence="1" id="KW-0732">Signal</keyword>
<dbReference type="AlphaFoldDB" id="A0A1W6P207"/>
<dbReference type="Gene3D" id="1.10.101.10">
    <property type="entry name" value="PGBD-like superfamily/PGBD"/>
    <property type="match status" value="2"/>
</dbReference>
<accession>A0A1W6P207</accession>
<feature type="chain" id="PRO_5012416222" evidence="1">
    <location>
        <begin position="21"/>
        <end position="565"/>
    </location>
</feature>
<name>A0A1W6P207_9RHOB</name>
<evidence type="ECO:0000313" key="3">
    <source>
        <dbReference type="EMBL" id="ARO15370.1"/>
    </source>
</evidence>
<gene>
    <name evidence="3" type="ORF">BVG79_02030</name>
</gene>
<dbReference type="Pfam" id="PF01471">
    <property type="entry name" value="PG_binding_1"/>
    <property type="match status" value="2"/>
</dbReference>
<dbReference type="SUPFAM" id="SSF47090">
    <property type="entry name" value="PGBD-like"/>
    <property type="match status" value="2"/>
</dbReference>
<dbReference type="InterPro" id="IPR036365">
    <property type="entry name" value="PGBD-like_sf"/>
</dbReference>
<dbReference type="OrthoDB" id="8092964at2"/>
<dbReference type="Proteomes" id="UP000242447">
    <property type="component" value="Chromosome"/>
</dbReference>
<feature type="signal peptide" evidence="1">
    <location>
        <begin position="1"/>
        <end position="20"/>
    </location>
</feature>
<dbReference type="InterPro" id="IPR002477">
    <property type="entry name" value="Peptidoglycan-bd-like"/>
</dbReference>
<reference evidence="3 4" key="1">
    <citation type="submission" date="2017-02" db="EMBL/GenBank/DDBJ databases">
        <title>Ketogulonicigenium robustum SPU B003 Genome sequencing and assembly.</title>
        <authorList>
            <person name="Li Y."/>
            <person name="Liu L."/>
            <person name="Wang C."/>
            <person name="Zhang M."/>
            <person name="Zhang T."/>
            <person name="Zhang Y."/>
        </authorList>
    </citation>
    <scope>NUCLEOTIDE SEQUENCE [LARGE SCALE GENOMIC DNA]</scope>
    <source>
        <strain evidence="3 4">SPU_B003</strain>
    </source>
</reference>
<protein>
    <submittedName>
        <fullName evidence="3">Peptidoglycan-binding domain 1</fullName>
    </submittedName>
</protein>
<dbReference type="RefSeq" id="WP_085786777.1">
    <property type="nucleotide sequence ID" value="NZ_CP019937.1"/>
</dbReference>
<organism evidence="3 4">
    <name type="scientific">Ketogulonicigenium robustum</name>
    <dbReference type="NCBI Taxonomy" id="92947"/>
    <lineage>
        <taxon>Bacteria</taxon>
        <taxon>Pseudomonadati</taxon>
        <taxon>Pseudomonadota</taxon>
        <taxon>Alphaproteobacteria</taxon>
        <taxon>Rhodobacterales</taxon>
        <taxon>Roseobacteraceae</taxon>
        <taxon>Ketogulonicigenium</taxon>
    </lineage>
</organism>
<feature type="domain" description="Peptidoglycan binding-like" evidence="2">
    <location>
        <begin position="297"/>
        <end position="353"/>
    </location>
</feature>
<feature type="domain" description="Peptidoglycan binding-like" evidence="2">
    <location>
        <begin position="503"/>
        <end position="554"/>
    </location>
</feature>
<keyword evidence="4" id="KW-1185">Reference proteome</keyword>
<sequence>MRTRILLACVAMLGANAAAADDAALLLGVERYETLGRVARGADVAAGENGLAALGFRVTALPNGRAAPTQQALADWLANVPDAQRLVVVLSGRFVTTGPQSWFLTAEAATPTLFALGDAALPIDSLLRVLSTRQGGALLVLAPETQGASIDDWLREGIGTLNVPQGVSVLLGEPRNVAGFVADDLGQPGGDLLALARARGLTWQGGYVPQGSYTFMPTEVVETAATPDDAPKSAEDAAAEDALWQGALALDTLDAYRNYLARYPTGRYTDTAEETIAAIVAEPNRAARLIEEGLAMTGPQRRTIQQSLQLLGYDPRGVDGIFGGGTRTAIGAWQIANGIPQTGYIDAAQLTRLEAQTARKQAEVEAEAARQAQAAAVADQDFWRETGAKGDAPGLRAYLDRYPSGAYASVATTRLAEIDAEATRAAEAREATAWAGAEAAGTAAAFQDYLQVYPEGRFAADARSRIAALNAPETPPAPEAPAAENSEAAAAEAALNLNGLTTRVVEDRLAELQFDPGTVDGVIDDATRAAIRRYQAARDLPVTGYLNQQVLVRLLADTLMPAAGQ</sequence>
<proteinExistence type="predicted"/>